<evidence type="ECO:0000313" key="2">
    <source>
        <dbReference type="Proteomes" id="UP000248806"/>
    </source>
</evidence>
<dbReference type="Proteomes" id="UP000248806">
    <property type="component" value="Unassembled WGS sequence"/>
</dbReference>
<evidence type="ECO:0000313" key="1">
    <source>
        <dbReference type="EMBL" id="PZW19238.1"/>
    </source>
</evidence>
<sequence>MSYAAIRENLLKPFNPREVLMRGGNQNLLLVYTDIRTYQGCLHEVAPGLWSESNLIMVPAGM</sequence>
<reference evidence="1 2" key="1">
    <citation type="submission" date="2018-06" db="EMBL/GenBank/DDBJ databases">
        <title>Genomic Encyclopedia of Archaeal and Bacterial Type Strains, Phase II (KMG-II): from individual species to whole genera.</title>
        <authorList>
            <person name="Goeker M."/>
        </authorList>
    </citation>
    <scope>NUCLEOTIDE SEQUENCE [LARGE SCALE GENOMIC DNA]</scope>
    <source>
        <strain evidence="1 2">ATCC BAA-1881</strain>
    </source>
</reference>
<organism evidence="1 2">
    <name type="scientific">Thermosporothrix hazakensis</name>
    <dbReference type="NCBI Taxonomy" id="644383"/>
    <lineage>
        <taxon>Bacteria</taxon>
        <taxon>Bacillati</taxon>
        <taxon>Chloroflexota</taxon>
        <taxon>Ktedonobacteria</taxon>
        <taxon>Ktedonobacterales</taxon>
        <taxon>Thermosporotrichaceae</taxon>
        <taxon>Thermosporothrix</taxon>
    </lineage>
</organism>
<dbReference type="EMBL" id="QKUF01000050">
    <property type="protein sequence ID" value="PZW19238.1"/>
    <property type="molecule type" value="Genomic_DNA"/>
</dbReference>
<protein>
    <submittedName>
        <fullName evidence="1">Uncharacterized protein</fullName>
    </submittedName>
</protein>
<proteinExistence type="predicted"/>
<accession>A0A326U5W7</accession>
<dbReference type="AlphaFoldDB" id="A0A326U5W7"/>
<name>A0A326U5W7_THEHA</name>
<comment type="caution">
    <text evidence="1">The sequence shown here is derived from an EMBL/GenBank/DDBJ whole genome shotgun (WGS) entry which is preliminary data.</text>
</comment>
<keyword evidence="2" id="KW-1185">Reference proteome</keyword>
<gene>
    <name evidence="1" type="ORF">EI42_06176</name>
</gene>